<evidence type="ECO:0000256" key="1">
    <source>
        <dbReference type="SAM" id="MobiDB-lite"/>
    </source>
</evidence>
<feature type="region of interest" description="Disordered" evidence="1">
    <location>
        <begin position="1"/>
        <end position="40"/>
    </location>
</feature>
<sequence length="40" mass="4099">MQLRTWPDGGGAVRTLGEAAGHGPPVRWSAAATGGVRRPT</sequence>
<reference evidence="2" key="1">
    <citation type="submission" date="2020-02" db="EMBL/GenBank/DDBJ databases">
        <authorList>
            <person name="Meier V. D."/>
        </authorList>
    </citation>
    <scope>NUCLEOTIDE SEQUENCE</scope>
    <source>
        <strain evidence="2">AVDCRST_MAG35</strain>
    </source>
</reference>
<gene>
    <name evidence="2" type="ORF">AVDCRST_MAG35-1194</name>
</gene>
<dbReference type="AlphaFoldDB" id="A0A6J4P575"/>
<name>A0A6J4P575_9ACTN</name>
<protein>
    <submittedName>
        <fullName evidence="2">Uncharacterized protein</fullName>
    </submittedName>
</protein>
<dbReference type="EMBL" id="CADCUY010000246">
    <property type="protein sequence ID" value="CAA9406592.1"/>
    <property type="molecule type" value="Genomic_DNA"/>
</dbReference>
<evidence type="ECO:0000313" key="2">
    <source>
        <dbReference type="EMBL" id="CAA9406592.1"/>
    </source>
</evidence>
<accession>A0A6J4P575</accession>
<organism evidence="2">
    <name type="scientific">uncultured Quadrisphaera sp</name>
    <dbReference type="NCBI Taxonomy" id="904978"/>
    <lineage>
        <taxon>Bacteria</taxon>
        <taxon>Bacillati</taxon>
        <taxon>Actinomycetota</taxon>
        <taxon>Actinomycetes</taxon>
        <taxon>Kineosporiales</taxon>
        <taxon>Kineosporiaceae</taxon>
        <taxon>Quadrisphaera</taxon>
        <taxon>environmental samples</taxon>
    </lineage>
</organism>
<proteinExistence type="predicted"/>